<dbReference type="AlphaFoldDB" id="A0A165EX53"/>
<dbReference type="Proteomes" id="UP000077266">
    <property type="component" value="Unassembled WGS sequence"/>
</dbReference>
<protein>
    <submittedName>
        <fullName evidence="1">Uncharacterized protein</fullName>
    </submittedName>
</protein>
<keyword evidence="2" id="KW-1185">Reference proteome</keyword>
<organism evidence="1 2">
    <name type="scientific">Exidia glandulosa HHB12029</name>
    <dbReference type="NCBI Taxonomy" id="1314781"/>
    <lineage>
        <taxon>Eukaryota</taxon>
        <taxon>Fungi</taxon>
        <taxon>Dikarya</taxon>
        <taxon>Basidiomycota</taxon>
        <taxon>Agaricomycotina</taxon>
        <taxon>Agaricomycetes</taxon>
        <taxon>Auriculariales</taxon>
        <taxon>Exidiaceae</taxon>
        <taxon>Exidia</taxon>
    </lineage>
</organism>
<evidence type="ECO:0000313" key="2">
    <source>
        <dbReference type="Proteomes" id="UP000077266"/>
    </source>
</evidence>
<proteinExistence type="predicted"/>
<reference evidence="1 2" key="1">
    <citation type="journal article" date="2016" name="Mol. Biol. Evol.">
        <title>Comparative Genomics of Early-Diverging Mushroom-Forming Fungi Provides Insights into the Origins of Lignocellulose Decay Capabilities.</title>
        <authorList>
            <person name="Nagy L.G."/>
            <person name="Riley R."/>
            <person name="Tritt A."/>
            <person name="Adam C."/>
            <person name="Daum C."/>
            <person name="Floudas D."/>
            <person name="Sun H."/>
            <person name="Yadav J.S."/>
            <person name="Pangilinan J."/>
            <person name="Larsson K.H."/>
            <person name="Matsuura K."/>
            <person name="Barry K."/>
            <person name="Labutti K."/>
            <person name="Kuo R."/>
            <person name="Ohm R.A."/>
            <person name="Bhattacharya S.S."/>
            <person name="Shirouzu T."/>
            <person name="Yoshinaga Y."/>
            <person name="Martin F.M."/>
            <person name="Grigoriev I.V."/>
            <person name="Hibbett D.S."/>
        </authorList>
    </citation>
    <scope>NUCLEOTIDE SEQUENCE [LARGE SCALE GENOMIC DNA]</scope>
    <source>
        <strain evidence="1 2">HHB12029</strain>
    </source>
</reference>
<dbReference type="InParanoid" id="A0A165EX53"/>
<evidence type="ECO:0000313" key="1">
    <source>
        <dbReference type="EMBL" id="KZV87895.1"/>
    </source>
</evidence>
<dbReference type="EMBL" id="KV426112">
    <property type="protein sequence ID" value="KZV87895.1"/>
    <property type="molecule type" value="Genomic_DNA"/>
</dbReference>
<name>A0A165EX53_EXIGL</name>
<gene>
    <name evidence="1" type="ORF">EXIGLDRAFT_192553</name>
</gene>
<sequence length="179" mass="19345">MNPVRTVCALPVTKILLELYSARPSLEYTCVLRTFCCSLGLLFPGVLIAPARCAISGDFEPFPHTSAGRHHGSILPAAVVALMTRPPGLVLLGSRLPSSPTPHRPGEVHSGFCGHEAWDLVRYGDQSCRRFGALSHRCRISGEDAALPFWSKCASMSFVLHGLHGATDISPGFNRCLHN</sequence>
<accession>A0A165EX53</accession>